<keyword evidence="1 3" id="KW-0732">Signal</keyword>
<dbReference type="PROSITE" id="PS00940">
    <property type="entry name" value="GAMMA_THIONIN"/>
    <property type="match status" value="5"/>
</dbReference>
<dbReference type="InterPro" id="IPR003614">
    <property type="entry name" value="Knottins"/>
</dbReference>
<protein>
    <recommendedName>
        <fullName evidence="4">Knottins-like domain-containing protein</fullName>
    </recommendedName>
</protein>
<dbReference type="Proteomes" id="UP000032180">
    <property type="component" value="Chromosome 2"/>
</dbReference>
<dbReference type="AlphaFoldDB" id="A0A0D9VCR3"/>
<evidence type="ECO:0000259" key="4">
    <source>
        <dbReference type="SMART" id="SM00505"/>
    </source>
</evidence>
<accession>A0A0D9VCR3</accession>
<dbReference type="STRING" id="77586.A0A0D9VCR3"/>
<dbReference type="SMART" id="SM00505">
    <property type="entry name" value="Knot1"/>
    <property type="match status" value="5"/>
</dbReference>
<dbReference type="InterPro" id="IPR008176">
    <property type="entry name" value="Defensin_plant"/>
</dbReference>
<feature type="domain" description="Knottins-like" evidence="4">
    <location>
        <begin position="212"/>
        <end position="257"/>
    </location>
</feature>
<keyword evidence="6" id="KW-1185">Reference proteome</keyword>
<sequence>MKNKVAVTALVLLLLTFGCEAKICQEHSRTFKGLCWNNNNCVSSCVAEQFTGGFCSGIVDRKCICTKQCDDQPPMDLAQPPPKKKRPPTRAATTVLVLLLLILGGEAGKMCHDPSQTFKGMCFHTMNCISSCTNEGYTGGYCTYLKHKCICTKPCVGEGPPDEPPDKICQQHSGTFKGICFNNNNCVSYCVAEQFTSGFCSGVVDRGEAVKMCHDPSQNFKGMCFQNLNCISSCTNEGYTGGHCTYITHKCICTKPCGGEGGEAGKMCHDPSQTFKGMCFRNMNCISCCTNEGYTGGYCSYLKHKCICTKPCGGEGPPDEPPATASRA</sequence>
<evidence type="ECO:0000313" key="6">
    <source>
        <dbReference type="Proteomes" id="UP000032180"/>
    </source>
</evidence>
<name>A0A0D9VCR3_9ORYZ</name>
<feature type="domain" description="Knottins-like" evidence="4">
    <location>
        <begin position="267"/>
        <end position="312"/>
    </location>
</feature>
<dbReference type="Gramene" id="LPERR02G04750.1">
    <property type="protein sequence ID" value="LPERR02G04750.1"/>
    <property type="gene ID" value="LPERR02G04750"/>
</dbReference>
<proteinExistence type="predicted"/>
<dbReference type="PROSITE" id="PS51257">
    <property type="entry name" value="PROKAR_LIPOPROTEIN"/>
    <property type="match status" value="1"/>
</dbReference>
<dbReference type="Gene3D" id="3.30.30.10">
    <property type="entry name" value="Knottin, scorpion toxin-like"/>
    <property type="match status" value="5"/>
</dbReference>
<evidence type="ECO:0000256" key="2">
    <source>
        <dbReference type="ARBA" id="ARBA00023157"/>
    </source>
</evidence>
<dbReference type="HOGENOM" id="CLU_848263_0_0_1"/>
<dbReference type="eggNOG" id="ENOG502T0Z9">
    <property type="taxonomic scope" value="Eukaryota"/>
</dbReference>
<dbReference type="Pfam" id="PF00304">
    <property type="entry name" value="Gamma-thionin"/>
    <property type="match status" value="5"/>
</dbReference>
<dbReference type="PANTHER" id="PTHR33147">
    <property type="entry name" value="DEFENSIN-LIKE PROTEIN 1"/>
    <property type="match status" value="1"/>
</dbReference>
<feature type="chain" id="PRO_5002347504" description="Knottins-like domain-containing protein" evidence="3">
    <location>
        <begin position="22"/>
        <end position="328"/>
    </location>
</feature>
<dbReference type="CDD" id="cd00107">
    <property type="entry name" value="Knot1"/>
    <property type="match status" value="1"/>
</dbReference>
<dbReference type="PANTHER" id="PTHR33147:SF39">
    <property type="entry name" value="DRO1 PROTEIN-RELATED"/>
    <property type="match status" value="1"/>
</dbReference>
<dbReference type="InterPro" id="IPR036574">
    <property type="entry name" value="Scorpion_toxin-like_sf"/>
</dbReference>
<keyword evidence="2" id="KW-1015">Disulfide bond</keyword>
<reference evidence="6" key="2">
    <citation type="submission" date="2013-12" db="EMBL/GenBank/DDBJ databases">
        <authorList>
            <person name="Yu Y."/>
            <person name="Lee S."/>
            <person name="de Baynast K."/>
            <person name="Wissotski M."/>
            <person name="Liu L."/>
            <person name="Talag J."/>
            <person name="Goicoechea J."/>
            <person name="Angelova A."/>
            <person name="Jetty R."/>
            <person name="Kudrna D."/>
            <person name="Golser W."/>
            <person name="Rivera L."/>
            <person name="Zhang J."/>
            <person name="Wing R."/>
        </authorList>
    </citation>
    <scope>NUCLEOTIDE SEQUENCE</scope>
</reference>
<reference evidence="5 6" key="1">
    <citation type="submission" date="2012-08" db="EMBL/GenBank/DDBJ databases">
        <title>Oryza genome evolution.</title>
        <authorList>
            <person name="Wing R.A."/>
        </authorList>
    </citation>
    <scope>NUCLEOTIDE SEQUENCE</scope>
</reference>
<organism evidence="5 6">
    <name type="scientific">Leersia perrieri</name>
    <dbReference type="NCBI Taxonomy" id="77586"/>
    <lineage>
        <taxon>Eukaryota</taxon>
        <taxon>Viridiplantae</taxon>
        <taxon>Streptophyta</taxon>
        <taxon>Embryophyta</taxon>
        <taxon>Tracheophyta</taxon>
        <taxon>Spermatophyta</taxon>
        <taxon>Magnoliopsida</taxon>
        <taxon>Liliopsida</taxon>
        <taxon>Poales</taxon>
        <taxon>Poaceae</taxon>
        <taxon>BOP clade</taxon>
        <taxon>Oryzoideae</taxon>
        <taxon>Oryzeae</taxon>
        <taxon>Oryzinae</taxon>
        <taxon>Leersia</taxon>
    </lineage>
</organism>
<dbReference type="SUPFAM" id="SSF57095">
    <property type="entry name" value="Scorpion toxin-like"/>
    <property type="match status" value="5"/>
</dbReference>
<feature type="domain" description="Knottins-like" evidence="4">
    <location>
        <begin position="110"/>
        <end position="155"/>
    </location>
</feature>
<evidence type="ECO:0000256" key="1">
    <source>
        <dbReference type="ARBA" id="ARBA00022729"/>
    </source>
</evidence>
<feature type="signal peptide" evidence="3">
    <location>
        <begin position="1"/>
        <end position="21"/>
    </location>
</feature>
<evidence type="ECO:0000313" key="5">
    <source>
        <dbReference type="EnsemblPlants" id="LPERR02G04750.1"/>
    </source>
</evidence>
<feature type="domain" description="Knottins-like" evidence="4">
    <location>
        <begin position="168"/>
        <end position="202"/>
    </location>
</feature>
<dbReference type="EnsemblPlants" id="LPERR02G04750.1">
    <property type="protein sequence ID" value="LPERR02G04750.1"/>
    <property type="gene ID" value="LPERR02G04750"/>
</dbReference>
<dbReference type="GO" id="GO:0006952">
    <property type="term" value="P:defense response"/>
    <property type="evidence" value="ECO:0007669"/>
    <property type="project" value="InterPro"/>
</dbReference>
<reference evidence="5" key="3">
    <citation type="submission" date="2015-04" db="UniProtKB">
        <authorList>
            <consortium name="EnsemblPlants"/>
        </authorList>
    </citation>
    <scope>IDENTIFICATION</scope>
</reference>
<evidence type="ECO:0000256" key="3">
    <source>
        <dbReference type="SAM" id="SignalP"/>
    </source>
</evidence>
<feature type="domain" description="Knottins-like" evidence="4">
    <location>
        <begin position="23"/>
        <end position="69"/>
    </location>
</feature>